<dbReference type="Proteomes" id="UP000626109">
    <property type="component" value="Unassembled WGS sequence"/>
</dbReference>
<name>A0A813IG54_POLGL</name>
<comment type="caution">
    <text evidence="2">The sequence shown here is derived from an EMBL/GenBank/DDBJ whole genome shotgun (WGS) entry which is preliminary data.</text>
</comment>
<gene>
    <name evidence="2" type="ORF">PGLA2088_LOCUS9640</name>
</gene>
<protein>
    <submittedName>
        <fullName evidence="2">Uncharacterized protein</fullName>
    </submittedName>
</protein>
<feature type="signal peptide" evidence="1">
    <location>
        <begin position="1"/>
        <end position="17"/>
    </location>
</feature>
<evidence type="ECO:0000313" key="3">
    <source>
        <dbReference type="Proteomes" id="UP000626109"/>
    </source>
</evidence>
<organism evidence="2 3">
    <name type="scientific">Polarella glacialis</name>
    <name type="common">Dinoflagellate</name>
    <dbReference type="NCBI Taxonomy" id="89957"/>
    <lineage>
        <taxon>Eukaryota</taxon>
        <taxon>Sar</taxon>
        <taxon>Alveolata</taxon>
        <taxon>Dinophyceae</taxon>
        <taxon>Suessiales</taxon>
        <taxon>Suessiaceae</taxon>
        <taxon>Polarella</taxon>
    </lineage>
</organism>
<sequence length="250" mass="26153">AGRVAFFLASLRSLVAGQFISSNADVLINKLNFDAIRQSEIGRLSTSLGEIVAKVVGVAPPQVSDVNGSPGMVTLNSGTSRNAWMPDDFPSSGTGTLLSCKIELPEATAFLAQSALNSVDFASDVRSAVAQIFGSASNAVVGTISVEAASVAQKYVPPVQTQTEAVPGAAGADQIIAKLGAGGMDLTTIGEIAICTLAAVFFIVRCAYQQMCGARQQAGFLEVNRYEQDVPIYDNPMKMFQRNPPGYTGH</sequence>
<feature type="chain" id="PRO_5032355074" evidence="1">
    <location>
        <begin position="18"/>
        <end position="250"/>
    </location>
</feature>
<proteinExistence type="predicted"/>
<keyword evidence="1" id="KW-0732">Signal</keyword>
<dbReference type="EMBL" id="CAJNNW010010719">
    <property type="protein sequence ID" value="CAE8652361.1"/>
    <property type="molecule type" value="Genomic_DNA"/>
</dbReference>
<dbReference type="AlphaFoldDB" id="A0A813IG54"/>
<evidence type="ECO:0000313" key="2">
    <source>
        <dbReference type="EMBL" id="CAE8652361.1"/>
    </source>
</evidence>
<evidence type="ECO:0000256" key="1">
    <source>
        <dbReference type="SAM" id="SignalP"/>
    </source>
</evidence>
<feature type="non-terminal residue" evidence="2">
    <location>
        <position position="1"/>
    </location>
</feature>
<accession>A0A813IG54</accession>
<reference evidence="2" key="1">
    <citation type="submission" date="2021-02" db="EMBL/GenBank/DDBJ databases">
        <authorList>
            <person name="Dougan E. K."/>
            <person name="Rhodes N."/>
            <person name="Thang M."/>
            <person name="Chan C."/>
        </authorList>
    </citation>
    <scope>NUCLEOTIDE SEQUENCE</scope>
</reference>